<evidence type="ECO:0000256" key="1">
    <source>
        <dbReference type="SAM" id="Phobius"/>
    </source>
</evidence>
<evidence type="ECO:0000313" key="3">
    <source>
        <dbReference type="EMBL" id="ECZ5439603.1"/>
    </source>
</evidence>
<feature type="transmembrane region" description="Helical" evidence="1">
    <location>
        <begin position="291"/>
        <end position="310"/>
    </location>
</feature>
<dbReference type="EMBL" id="AAHKGI010000005">
    <property type="protein sequence ID" value="EBX1172112.1"/>
    <property type="molecule type" value="Genomic_DNA"/>
</dbReference>
<reference evidence="3" key="2">
    <citation type="submission" date="2018-07" db="EMBL/GenBank/DDBJ databases">
        <authorList>
            <consortium name="GenomeTrakr network: Whole genome sequencing for foodborne pathogen traceback"/>
        </authorList>
    </citation>
    <scope>NUCLEOTIDE SEQUENCE</scope>
    <source>
        <strain evidence="3">FDA00000095</strain>
    </source>
</reference>
<dbReference type="AlphaFoldDB" id="A0A3V2YEV8"/>
<reference evidence="2" key="1">
    <citation type="submission" date="2018-06" db="EMBL/GenBank/DDBJ databases">
        <authorList>
            <person name="Ashton P.M."/>
            <person name="Dallman T."/>
            <person name="Nair S."/>
            <person name="De Pinna E."/>
            <person name="Peters T."/>
            <person name="Grant K."/>
        </authorList>
    </citation>
    <scope>NUCLEOTIDE SEQUENCE</scope>
    <source>
        <strain evidence="2">250711</strain>
    </source>
</reference>
<feature type="transmembrane region" description="Helical" evidence="1">
    <location>
        <begin position="383"/>
        <end position="405"/>
    </location>
</feature>
<keyword evidence="1" id="KW-0812">Transmembrane</keyword>
<feature type="transmembrane region" description="Helical" evidence="1">
    <location>
        <begin position="316"/>
        <end position="335"/>
    </location>
</feature>
<gene>
    <name evidence="3" type="ORF">AHQ57_20970</name>
    <name evidence="2" type="ORF">DQ066_12235</name>
</gene>
<keyword evidence="1" id="KW-0472">Membrane</keyword>
<name>A0A3V2YEV8_SALNE</name>
<sequence>MSSIYFEKLVKFYRGLGKPSVIDCSFEYRGQLANQFDVFKELWDKSDQSIADFDLSFDSCSCGTLYEDAFPENLTASTDITLTVSLPAGDFRFMESLEDFLLIDNNLNTGGRVENVYLVKEDFLFGEVNSKNEQVLKALQLSKFITELYDLANYNDRVEHSGLLKLVFIDTSNSKKTSPIVIEPRITIESISFPMVDLAIFKSIKENGTDNAHIQEKQAMFRVSIIEVLKDIDESKDKFNFLIEQWELLKETYYGNFECYLTNFSFLKQKKEAAENYMTVSSKISGTLSSISGKLFGLPISFAVAVAILKTGKFESILALLGVAITSLLIALTIYDQKKVLKSIMNSIDALFSHTKAQRSGELAELISKHKEKLYSQARGLDAAMVFLLIISALPFMISLGVYMFKFHPSVISYFNCFIDVFMTQLFK</sequence>
<evidence type="ECO:0000313" key="2">
    <source>
        <dbReference type="EMBL" id="EBX1172112.1"/>
    </source>
</evidence>
<organism evidence="3">
    <name type="scientific">Salmonella newport</name>
    <dbReference type="NCBI Taxonomy" id="108619"/>
    <lineage>
        <taxon>Bacteria</taxon>
        <taxon>Pseudomonadati</taxon>
        <taxon>Pseudomonadota</taxon>
        <taxon>Gammaproteobacteria</taxon>
        <taxon>Enterobacterales</taxon>
        <taxon>Enterobacteriaceae</taxon>
        <taxon>Salmonella</taxon>
    </lineage>
</organism>
<protein>
    <submittedName>
        <fullName evidence="3">Uncharacterized protein</fullName>
    </submittedName>
</protein>
<dbReference type="RefSeq" id="WP_058652135.1">
    <property type="nucleotide sequence ID" value="NZ_CP039437.1"/>
</dbReference>
<proteinExistence type="predicted"/>
<accession>A0A3V2YEV8</accession>
<keyword evidence="1" id="KW-1133">Transmembrane helix</keyword>
<dbReference type="EMBL" id="AALGZK010000015">
    <property type="protein sequence ID" value="ECZ5439603.1"/>
    <property type="molecule type" value="Genomic_DNA"/>
</dbReference>
<comment type="caution">
    <text evidence="3">The sequence shown here is derived from an EMBL/GenBank/DDBJ whole genome shotgun (WGS) entry which is preliminary data.</text>
</comment>